<proteinExistence type="predicted"/>
<evidence type="ECO:0000313" key="1">
    <source>
        <dbReference type="EMBL" id="JAH56762.1"/>
    </source>
</evidence>
<reference evidence="1" key="2">
    <citation type="journal article" date="2015" name="Fish Shellfish Immunol.">
        <title>Early steps in the European eel (Anguilla anguilla)-Vibrio vulnificus interaction in the gills: Role of the RtxA13 toxin.</title>
        <authorList>
            <person name="Callol A."/>
            <person name="Pajuelo D."/>
            <person name="Ebbesson L."/>
            <person name="Teles M."/>
            <person name="MacKenzie S."/>
            <person name="Amaro C."/>
        </authorList>
    </citation>
    <scope>NUCLEOTIDE SEQUENCE</scope>
</reference>
<dbReference type="AlphaFoldDB" id="A0A0E9TTI6"/>
<accession>A0A0E9TTI6</accession>
<name>A0A0E9TTI6_ANGAN</name>
<protein>
    <submittedName>
        <fullName evidence="1">Uncharacterized protein</fullName>
    </submittedName>
</protein>
<reference evidence="1" key="1">
    <citation type="submission" date="2014-11" db="EMBL/GenBank/DDBJ databases">
        <authorList>
            <person name="Amaro Gonzalez C."/>
        </authorList>
    </citation>
    <scope>NUCLEOTIDE SEQUENCE</scope>
</reference>
<organism evidence="1">
    <name type="scientific">Anguilla anguilla</name>
    <name type="common">European freshwater eel</name>
    <name type="synonym">Muraena anguilla</name>
    <dbReference type="NCBI Taxonomy" id="7936"/>
    <lineage>
        <taxon>Eukaryota</taxon>
        <taxon>Metazoa</taxon>
        <taxon>Chordata</taxon>
        <taxon>Craniata</taxon>
        <taxon>Vertebrata</taxon>
        <taxon>Euteleostomi</taxon>
        <taxon>Actinopterygii</taxon>
        <taxon>Neopterygii</taxon>
        <taxon>Teleostei</taxon>
        <taxon>Anguilliformes</taxon>
        <taxon>Anguillidae</taxon>
        <taxon>Anguilla</taxon>
    </lineage>
</organism>
<dbReference type="EMBL" id="GBXM01051815">
    <property type="protein sequence ID" value="JAH56762.1"/>
    <property type="molecule type" value="Transcribed_RNA"/>
</dbReference>
<sequence>MLHVHSVLILSLQEVSGCRHTTLHM</sequence>